<keyword evidence="10" id="KW-1185">Reference proteome</keyword>
<feature type="transmembrane region" description="Helical" evidence="8">
    <location>
        <begin position="6"/>
        <end position="31"/>
    </location>
</feature>
<keyword evidence="3" id="KW-0813">Transport</keyword>
<dbReference type="InterPro" id="IPR050277">
    <property type="entry name" value="Sodium:Solute_Symporter"/>
</dbReference>
<sequence length="464" mass="50177">MLHFSTFVSMISVKVLILFIYLAGMAALGIYSWLRIKAPQDYFIAGKRSGVWQIAGSLLATILGGSAILGSVNLSQHQGWASAWYLLAASFGLWLLIPLVGKVNRMGKFTLTNLIGQFYGTAAQKTAAIIIPVAWTGIVAAQIIASAKILFSFFNLPYESGVLISGIVFIFYTLLGGQVSIIKTDFIQSLIILSGVTLTATLLWGMPEQVPAFNQTFPFNANFSPIDLLILVLTFSSTFVVGPDIYSRIFCAKDEKTARKSVVLVASILIPFAFLLAYIGMFAFSHLQHTATDSSAALIDVLNFYLPDWLAGLMAAALLSAVLSSADTTLLTSSMILSEWITPDIDNRRSLRNTRYFIVLTGIVSILMALKVTSIIGTLLLALAFYSGAFIVPLIAALANLKVNKKLSIVAMICGGLIALSGKIMGSYLNLDFGNWIVILAFIINAAILAIPERSREGRKAKSI</sequence>
<feature type="transmembrane region" description="Helical" evidence="8">
    <location>
        <begin position="226"/>
        <end position="250"/>
    </location>
</feature>
<dbReference type="Pfam" id="PF00474">
    <property type="entry name" value="SSF"/>
    <property type="match status" value="1"/>
</dbReference>
<accession>A0A1I2LSP0</accession>
<dbReference type="PANTHER" id="PTHR48086">
    <property type="entry name" value="SODIUM/PROLINE SYMPORTER-RELATED"/>
    <property type="match status" value="1"/>
</dbReference>
<dbReference type="Gene3D" id="1.20.1730.10">
    <property type="entry name" value="Sodium/glucose cotransporter"/>
    <property type="match status" value="1"/>
</dbReference>
<feature type="transmembrane region" description="Helical" evidence="8">
    <location>
        <begin position="304"/>
        <end position="326"/>
    </location>
</feature>
<dbReference type="AlphaFoldDB" id="A0A1I2LSP0"/>
<comment type="similarity">
    <text evidence="2 7">Belongs to the sodium:solute symporter (SSF) (TC 2.A.21) family.</text>
</comment>
<feature type="transmembrane region" description="Helical" evidence="8">
    <location>
        <begin position="356"/>
        <end position="377"/>
    </location>
</feature>
<keyword evidence="4 8" id="KW-0812">Transmembrane</keyword>
<dbReference type="EMBL" id="FONW01000016">
    <property type="protein sequence ID" value="SFF80046.1"/>
    <property type="molecule type" value="Genomic_DNA"/>
</dbReference>
<dbReference type="PROSITE" id="PS50283">
    <property type="entry name" value="NA_SOLUT_SYMP_3"/>
    <property type="match status" value="1"/>
</dbReference>
<feature type="transmembrane region" description="Helical" evidence="8">
    <location>
        <begin position="433"/>
        <end position="452"/>
    </location>
</feature>
<dbReference type="PANTHER" id="PTHR48086:SF7">
    <property type="entry name" value="SODIUM-SOLUTE SYMPORTER-RELATED"/>
    <property type="match status" value="1"/>
</dbReference>
<name>A0A1I2LSP0_9BACT</name>
<feature type="transmembrane region" description="Helical" evidence="8">
    <location>
        <begin position="156"/>
        <end position="175"/>
    </location>
</feature>
<evidence type="ECO:0000256" key="6">
    <source>
        <dbReference type="ARBA" id="ARBA00023136"/>
    </source>
</evidence>
<feature type="transmembrane region" description="Helical" evidence="8">
    <location>
        <begin position="122"/>
        <end position="144"/>
    </location>
</feature>
<organism evidence="9 10">
    <name type="scientific">Sunxiuqinia elliptica</name>
    <dbReference type="NCBI Taxonomy" id="655355"/>
    <lineage>
        <taxon>Bacteria</taxon>
        <taxon>Pseudomonadati</taxon>
        <taxon>Bacteroidota</taxon>
        <taxon>Bacteroidia</taxon>
        <taxon>Marinilabiliales</taxon>
        <taxon>Prolixibacteraceae</taxon>
        <taxon>Sunxiuqinia</taxon>
    </lineage>
</organism>
<evidence type="ECO:0000256" key="7">
    <source>
        <dbReference type="RuleBase" id="RU362091"/>
    </source>
</evidence>
<dbReference type="STRING" id="655355.SAMN05216283_11647"/>
<gene>
    <name evidence="9" type="ORF">SAMN05216283_11647</name>
</gene>
<evidence type="ECO:0000256" key="4">
    <source>
        <dbReference type="ARBA" id="ARBA00022692"/>
    </source>
</evidence>
<evidence type="ECO:0000313" key="9">
    <source>
        <dbReference type="EMBL" id="SFF80046.1"/>
    </source>
</evidence>
<feature type="transmembrane region" description="Helical" evidence="8">
    <location>
        <begin position="51"/>
        <end position="70"/>
    </location>
</feature>
<dbReference type="Proteomes" id="UP000198964">
    <property type="component" value="Unassembled WGS sequence"/>
</dbReference>
<evidence type="ECO:0000313" key="10">
    <source>
        <dbReference type="Proteomes" id="UP000198964"/>
    </source>
</evidence>
<dbReference type="CDD" id="cd10322">
    <property type="entry name" value="SLC5sbd"/>
    <property type="match status" value="1"/>
</dbReference>
<keyword evidence="5 8" id="KW-1133">Transmembrane helix</keyword>
<dbReference type="GO" id="GO:0022857">
    <property type="term" value="F:transmembrane transporter activity"/>
    <property type="evidence" value="ECO:0007669"/>
    <property type="project" value="InterPro"/>
</dbReference>
<dbReference type="InterPro" id="IPR001734">
    <property type="entry name" value="Na/solute_symporter"/>
</dbReference>
<evidence type="ECO:0000256" key="3">
    <source>
        <dbReference type="ARBA" id="ARBA00022448"/>
    </source>
</evidence>
<feature type="transmembrane region" description="Helical" evidence="8">
    <location>
        <begin position="408"/>
        <end position="427"/>
    </location>
</feature>
<feature type="transmembrane region" description="Helical" evidence="8">
    <location>
        <begin position="82"/>
        <end position="101"/>
    </location>
</feature>
<evidence type="ECO:0000256" key="1">
    <source>
        <dbReference type="ARBA" id="ARBA00004141"/>
    </source>
</evidence>
<comment type="subcellular location">
    <subcellularLocation>
        <location evidence="1">Membrane</location>
        <topology evidence="1">Multi-pass membrane protein</topology>
    </subcellularLocation>
</comment>
<feature type="transmembrane region" description="Helical" evidence="8">
    <location>
        <begin position="262"/>
        <end position="284"/>
    </location>
</feature>
<feature type="transmembrane region" description="Helical" evidence="8">
    <location>
        <begin position="383"/>
        <end position="401"/>
    </location>
</feature>
<evidence type="ECO:0000256" key="2">
    <source>
        <dbReference type="ARBA" id="ARBA00006434"/>
    </source>
</evidence>
<feature type="transmembrane region" description="Helical" evidence="8">
    <location>
        <begin position="187"/>
        <end position="206"/>
    </location>
</feature>
<protein>
    <submittedName>
        <fullName evidence="9">Solute:Na+ symporter, SSS family</fullName>
    </submittedName>
</protein>
<evidence type="ECO:0000256" key="5">
    <source>
        <dbReference type="ARBA" id="ARBA00022989"/>
    </source>
</evidence>
<dbReference type="InterPro" id="IPR038377">
    <property type="entry name" value="Na/Glc_symporter_sf"/>
</dbReference>
<proteinExistence type="inferred from homology"/>
<evidence type="ECO:0000256" key="8">
    <source>
        <dbReference type="SAM" id="Phobius"/>
    </source>
</evidence>
<reference evidence="9 10" key="1">
    <citation type="submission" date="2016-10" db="EMBL/GenBank/DDBJ databases">
        <authorList>
            <person name="de Groot N.N."/>
        </authorList>
    </citation>
    <scope>NUCLEOTIDE SEQUENCE [LARGE SCALE GENOMIC DNA]</scope>
    <source>
        <strain evidence="9 10">CGMCC 1.9156</strain>
    </source>
</reference>
<keyword evidence="6 8" id="KW-0472">Membrane</keyword>
<dbReference type="GO" id="GO:0005886">
    <property type="term" value="C:plasma membrane"/>
    <property type="evidence" value="ECO:0007669"/>
    <property type="project" value="TreeGrafter"/>
</dbReference>